<feature type="chain" id="PRO_5025021620" description="Peptidase inhibitor family I36 protein" evidence="1">
    <location>
        <begin position="31"/>
        <end position="146"/>
    </location>
</feature>
<feature type="signal peptide" evidence="1">
    <location>
        <begin position="1"/>
        <end position="30"/>
    </location>
</feature>
<keyword evidence="3" id="KW-1185">Reference proteome</keyword>
<evidence type="ECO:0008006" key="4">
    <source>
        <dbReference type="Google" id="ProtNLM"/>
    </source>
</evidence>
<gene>
    <name evidence="2" type="ORF">FF041_15125</name>
</gene>
<dbReference type="Gene3D" id="2.60.20.10">
    <property type="entry name" value="Crystallins"/>
    <property type="match status" value="1"/>
</dbReference>
<comment type="caution">
    <text evidence="2">The sequence shown here is derived from an EMBL/GenBank/DDBJ whole genome shotgun (WGS) entry which is preliminary data.</text>
</comment>
<dbReference type="Proteomes" id="UP000419138">
    <property type="component" value="Unassembled WGS sequence"/>
</dbReference>
<protein>
    <recommendedName>
        <fullName evidence="4">Peptidase inhibitor family I36 protein</fullName>
    </recommendedName>
</protein>
<dbReference type="RefSeq" id="WP_153523292.1">
    <property type="nucleotide sequence ID" value="NZ_JBEPDZ010000015.1"/>
</dbReference>
<sequence length="146" mass="15812">MKPLKKTALATAALLAATVLVPGFIPAAQAEASDIRAGSCNAPNFCLFENANFNQGGVNHWRDITHEDDDFMGNHWRDNNGYLTNVDMNDETSSVKNRTGCSVRLYEHANYQGDFTGFDNGAGDGSLSDNRIGNDRASSALFFNCA</sequence>
<dbReference type="EMBL" id="VCLA01000127">
    <property type="protein sequence ID" value="MQT01489.1"/>
    <property type="molecule type" value="Genomic_DNA"/>
</dbReference>
<dbReference type="SUPFAM" id="SSF49695">
    <property type="entry name" value="gamma-Crystallin-like"/>
    <property type="match status" value="1"/>
</dbReference>
<keyword evidence="1" id="KW-0732">Signal</keyword>
<reference evidence="2 3" key="1">
    <citation type="submission" date="2019-05" db="EMBL/GenBank/DDBJ databases">
        <title>Comparative genomics and metabolomics analyses of clavulanic acid producing Streptomyces species provides insight into specialized metabolism and evolution of beta-lactam biosynthetic gene clusters.</title>
        <authorList>
            <person name="Moore M.A."/>
            <person name="Cruz-Morales P."/>
            <person name="Barona Gomez F."/>
            <person name="Kapil T."/>
        </authorList>
    </citation>
    <scope>NUCLEOTIDE SEQUENCE [LARGE SCALE GENOMIC DNA]</scope>
    <source>
        <strain evidence="2 3">NRRL 5741</strain>
    </source>
</reference>
<evidence type="ECO:0000313" key="3">
    <source>
        <dbReference type="Proteomes" id="UP000419138"/>
    </source>
</evidence>
<evidence type="ECO:0000256" key="1">
    <source>
        <dbReference type="SAM" id="SignalP"/>
    </source>
</evidence>
<dbReference type="OrthoDB" id="3540900at2"/>
<proteinExistence type="predicted"/>
<evidence type="ECO:0000313" key="2">
    <source>
        <dbReference type="EMBL" id="MQT01489.1"/>
    </source>
</evidence>
<dbReference type="AlphaFoldDB" id="A0A646KGT8"/>
<organism evidence="2 3">
    <name type="scientific">Streptomyces jumonjinensis</name>
    <dbReference type="NCBI Taxonomy" id="1945"/>
    <lineage>
        <taxon>Bacteria</taxon>
        <taxon>Bacillati</taxon>
        <taxon>Actinomycetota</taxon>
        <taxon>Actinomycetes</taxon>
        <taxon>Kitasatosporales</taxon>
        <taxon>Streptomycetaceae</taxon>
        <taxon>Streptomyces</taxon>
    </lineage>
</organism>
<dbReference type="Pfam" id="PF03995">
    <property type="entry name" value="Inhibitor_I36"/>
    <property type="match status" value="1"/>
</dbReference>
<dbReference type="InterPro" id="IPR011024">
    <property type="entry name" value="G_crystallin-like"/>
</dbReference>
<accession>A0A646KGT8</accession>
<name>A0A646KGT8_STRJU</name>